<evidence type="ECO:0000256" key="5">
    <source>
        <dbReference type="ARBA" id="ARBA00023002"/>
    </source>
</evidence>
<evidence type="ECO:0000256" key="6">
    <source>
        <dbReference type="ARBA" id="ARBA00023065"/>
    </source>
</evidence>
<evidence type="ECO:0000313" key="12">
    <source>
        <dbReference type="EMBL" id="EXU98691.1"/>
    </source>
</evidence>
<name>A0A0A1URD1_9HYPO</name>
<comment type="caution">
    <text evidence="12">The sequence shown here is derived from an EMBL/GenBank/DDBJ whole genome shotgun (WGS) entry which is preliminary data.</text>
</comment>
<dbReference type="OrthoDB" id="10006946at2759"/>
<dbReference type="PANTHER" id="PTHR11972:SF69">
    <property type="entry name" value="FERRIC REDUCTION OXIDASE 6-RELATED"/>
    <property type="match status" value="1"/>
</dbReference>
<protein>
    <submittedName>
        <fullName evidence="12">Ferric reductase domain protein</fullName>
    </submittedName>
</protein>
<dbReference type="GO" id="GO:0006811">
    <property type="term" value="P:monoatomic ion transport"/>
    <property type="evidence" value="ECO:0007669"/>
    <property type="project" value="UniProtKB-KW"/>
</dbReference>
<sequence length="532" mass="58469">MPGPELVCGFGHAFGIRSVPPPLLATCVLSVSKRKNLFLAHERRPHAPLWMINTPPPPGRTLRPCLVWCFSSRKCFSAVLGHSQTQHCFGANDDEFTTDYKLYGWLTIANAGLALILAPRAYLHSLALRIPTYVVLDCSATVPPLHRDGDCGPCNGPLRRDGEADEIESSFANTRIRIGTMAWLCLAIILPTALPVVRRKGFELFYYAHFLFLVFMVGALIYTTNGPELPAWFLALGPSDQVYCQGHNHHSPKSSGFGSASWCIILELASVHGGASIWAYSNAVQYVGTDTGSERQPSVGKAHQSANRKDKLRLNGPYGVGRLDFDSYFVIVLVASGIGITPAVSIMSSIVSLRHSLTRRSVTIPPGIIDIHLVWVVKSIQHSAWFKKELQTLHDVTSQPESTVRLSISLYHTETGSTQATRQQEESSSAEKTESMPTWWTISLDRPDLDSVFQGLEEQHAGCDVGNKMVRRARNAAVDARRLAYSILKTNNSSDEHKSGGLGWRGVSPDLNATRQDEATISLVRPDKVACK</sequence>
<dbReference type="Proteomes" id="UP000030151">
    <property type="component" value="Unassembled WGS sequence"/>
</dbReference>
<keyword evidence="2 9" id="KW-0812">Transmembrane</keyword>
<organism evidence="12 13">
    <name type="scientific">Metarhizium robertsii</name>
    <dbReference type="NCBI Taxonomy" id="568076"/>
    <lineage>
        <taxon>Eukaryota</taxon>
        <taxon>Fungi</taxon>
        <taxon>Dikarya</taxon>
        <taxon>Ascomycota</taxon>
        <taxon>Pezizomycotina</taxon>
        <taxon>Sordariomycetes</taxon>
        <taxon>Hypocreomycetidae</taxon>
        <taxon>Hypocreales</taxon>
        <taxon>Clavicipitaceae</taxon>
        <taxon>Metarhizium</taxon>
    </lineage>
</organism>
<dbReference type="EMBL" id="JELW01000024">
    <property type="protein sequence ID" value="EXU98691.1"/>
    <property type="molecule type" value="Genomic_DNA"/>
</dbReference>
<comment type="subcellular location">
    <subcellularLocation>
        <location evidence="1">Membrane</location>
        <topology evidence="1">Multi-pass membrane protein</topology>
    </subcellularLocation>
</comment>
<evidence type="ECO:0000259" key="11">
    <source>
        <dbReference type="Pfam" id="PF08030"/>
    </source>
</evidence>
<dbReference type="Gene3D" id="3.40.50.80">
    <property type="entry name" value="Nucleotide-binding domain of ferredoxin-NADP reductase (FNR) module"/>
    <property type="match status" value="1"/>
</dbReference>
<dbReference type="InterPro" id="IPR013121">
    <property type="entry name" value="Fe_red_NAD-bd_6"/>
</dbReference>
<keyword evidence="7 9" id="KW-0472">Membrane</keyword>
<feature type="domain" description="Ferric reductase NAD binding" evidence="11">
    <location>
        <begin position="330"/>
        <end position="464"/>
    </location>
</feature>
<feature type="compositionally biased region" description="Basic and acidic residues" evidence="8">
    <location>
        <begin position="423"/>
        <end position="434"/>
    </location>
</feature>
<keyword evidence="3" id="KW-0249">Electron transport</keyword>
<dbReference type="Pfam" id="PF01794">
    <property type="entry name" value="Ferric_reduct"/>
    <property type="match status" value="1"/>
</dbReference>
<dbReference type="GO" id="GO:0005886">
    <property type="term" value="C:plasma membrane"/>
    <property type="evidence" value="ECO:0007669"/>
    <property type="project" value="TreeGrafter"/>
</dbReference>
<keyword evidence="4 9" id="KW-1133">Transmembrane helix</keyword>
<keyword evidence="6" id="KW-0406">Ion transport</keyword>
<evidence type="ECO:0000259" key="10">
    <source>
        <dbReference type="Pfam" id="PF01794"/>
    </source>
</evidence>
<evidence type="ECO:0000256" key="3">
    <source>
        <dbReference type="ARBA" id="ARBA00022982"/>
    </source>
</evidence>
<evidence type="ECO:0000256" key="4">
    <source>
        <dbReference type="ARBA" id="ARBA00022989"/>
    </source>
</evidence>
<dbReference type="InterPro" id="IPR039261">
    <property type="entry name" value="FNR_nucleotide-bd"/>
</dbReference>
<feature type="domain" description="Ferric oxidoreductase" evidence="10">
    <location>
        <begin position="164"/>
        <end position="219"/>
    </location>
</feature>
<dbReference type="Pfam" id="PF08030">
    <property type="entry name" value="NAD_binding_6"/>
    <property type="match status" value="1"/>
</dbReference>
<keyword evidence="6" id="KW-0813">Transport</keyword>
<proteinExistence type="predicted"/>
<evidence type="ECO:0000313" key="13">
    <source>
        <dbReference type="Proteomes" id="UP000030151"/>
    </source>
</evidence>
<feature type="region of interest" description="Disordered" evidence="8">
    <location>
        <begin position="415"/>
        <end position="434"/>
    </location>
</feature>
<gene>
    <name evidence="12" type="ORF">X797_008165</name>
</gene>
<dbReference type="CDD" id="cd06186">
    <property type="entry name" value="NOX_Duox_like_FAD_NADP"/>
    <property type="match status" value="1"/>
</dbReference>
<dbReference type="SUPFAM" id="SSF52343">
    <property type="entry name" value="Ferredoxin reductase-like, C-terminal NADP-linked domain"/>
    <property type="match status" value="1"/>
</dbReference>
<dbReference type="PANTHER" id="PTHR11972">
    <property type="entry name" value="NADPH OXIDASE"/>
    <property type="match status" value="1"/>
</dbReference>
<accession>A0A0A1URD1</accession>
<evidence type="ECO:0000256" key="8">
    <source>
        <dbReference type="SAM" id="MobiDB-lite"/>
    </source>
</evidence>
<feature type="transmembrane region" description="Helical" evidence="9">
    <location>
        <begin position="204"/>
        <end position="223"/>
    </location>
</feature>
<dbReference type="InterPro" id="IPR000778">
    <property type="entry name" value="Cyt_b245_heavy_chain"/>
</dbReference>
<dbReference type="PRINTS" id="PR00466">
    <property type="entry name" value="GP91PHOX"/>
</dbReference>
<dbReference type="HOGENOM" id="CLU_511986_0_0_1"/>
<evidence type="ECO:0000256" key="9">
    <source>
        <dbReference type="SAM" id="Phobius"/>
    </source>
</evidence>
<evidence type="ECO:0000256" key="7">
    <source>
        <dbReference type="ARBA" id="ARBA00023136"/>
    </source>
</evidence>
<dbReference type="InterPro" id="IPR050369">
    <property type="entry name" value="RBOH/FRE"/>
</dbReference>
<keyword evidence="5" id="KW-0560">Oxidoreductase</keyword>
<reference evidence="12 13" key="1">
    <citation type="submission" date="2014-02" db="EMBL/GenBank/DDBJ databases">
        <title>The genome sequence of the entomopathogenic fungus Metarhizium robertsii ARSEF 2575.</title>
        <authorList>
            <person name="Giuliano Garisto Donzelli B."/>
            <person name="Roe B.A."/>
            <person name="Macmil S.L."/>
            <person name="Krasnoff S.B."/>
            <person name="Gibson D.M."/>
        </authorList>
    </citation>
    <scope>NUCLEOTIDE SEQUENCE [LARGE SCALE GENOMIC DNA]</scope>
    <source>
        <strain evidence="12 13">ARSEF 2575</strain>
    </source>
</reference>
<evidence type="ECO:0000256" key="2">
    <source>
        <dbReference type="ARBA" id="ARBA00022692"/>
    </source>
</evidence>
<evidence type="ECO:0000256" key="1">
    <source>
        <dbReference type="ARBA" id="ARBA00004141"/>
    </source>
</evidence>
<dbReference type="AlphaFoldDB" id="A0A0A1URD1"/>
<dbReference type="GO" id="GO:0016175">
    <property type="term" value="F:superoxide-generating NAD(P)H oxidase activity"/>
    <property type="evidence" value="ECO:0007669"/>
    <property type="project" value="TreeGrafter"/>
</dbReference>
<feature type="transmembrane region" description="Helical" evidence="9">
    <location>
        <begin position="328"/>
        <end position="351"/>
    </location>
</feature>
<dbReference type="InterPro" id="IPR013130">
    <property type="entry name" value="Fe3_Rdtase_TM_dom"/>
</dbReference>
<feature type="transmembrane region" description="Helical" evidence="9">
    <location>
        <begin position="178"/>
        <end position="197"/>
    </location>
</feature>